<evidence type="ECO:0008006" key="3">
    <source>
        <dbReference type="Google" id="ProtNLM"/>
    </source>
</evidence>
<proteinExistence type="predicted"/>
<dbReference type="Proteomes" id="UP001056708">
    <property type="component" value="Chromosome"/>
</dbReference>
<organism evidence="1 2">
    <name type="scientific">Phormidium yuhuli AB48</name>
    <dbReference type="NCBI Taxonomy" id="2940671"/>
    <lineage>
        <taxon>Bacteria</taxon>
        <taxon>Bacillati</taxon>
        <taxon>Cyanobacteriota</taxon>
        <taxon>Cyanophyceae</taxon>
        <taxon>Oscillatoriophycideae</taxon>
        <taxon>Oscillatoriales</taxon>
        <taxon>Oscillatoriaceae</taxon>
        <taxon>Phormidium</taxon>
        <taxon>Phormidium yuhuli</taxon>
    </lineage>
</organism>
<dbReference type="RefSeq" id="WP_252663381.1">
    <property type="nucleotide sequence ID" value="NZ_CP098611.1"/>
</dbReference>
<protein>
    <recommendedName>
        <fullName evidence="3">DUF2281 domain-containing protein</fullName>
    </recommendedName>
</protein>
<keyword evidence="2" id="KW-1185">Reference proteome</keyword>
<name>A0ABY5ARF7_9CYAN</name>
<evidence type="ECO:0000313" key="2">
    <source>
        <dbReference type="Proteomes" id="UP001056708"/>
    </source>
</evidence>
<gene>
    <name evidence="1" type="ORF">NEA10_01020</name>
</gene>
<evidence type="ECO:0000313" key="1">
    <source>
        <dbReference type="EMBL" id="USR91356.1"/>
    </source>
</evidence>
<accession>A0ABY5ARF7</accession>
<dbReference type="EMBL" id="CP098611">
    <property type="protein sequence ID" value="USR91356.1"/>
    <property type="molecule type" value="Genomic_DNA"/>
</dbReference>
<sequence>MMNETVNDVVQEMEKLPQHLQWQVLEFARMLANTQVRGVPGQELLEFAGCIPADDVQMMRDAIEQDCGQIVHNKNGAFRQVEQESSKV</sequence>
<reference evidence="1" key="1">
    <citation type="submission" date="2022-06" db="EMBL/GenBank/DDBJ databases">
        <title>Genome sequence of Phormidium yuhuli AB48 isolated from an industrial photobioreactor environment.</title>
        <authorList>
            <person name="Qiu Y."/>
            <person name="Noonan A.J.C."/>
            <person name="Dofher K."/>
            <person name="Koch M."/>
            <person name="Kieft B."/>
            <person name="Lin X."/>
            <person name="Ziels R.M."/>
            <person name="Hallam S.J."/>
        </authorList>
    </citation>
    <scope>NUCLEOTIDE SEQUENCE</scope>
    <source>
        <strain evidence="1">AB48</strain>
    </source>
</reference>